<dbReference type="Proteomes" id="UP000515908">
    <property type="component" value="Chromosome 23"/>
</dbReference>
<protein>
    <submittedName>
        <fullName evidence="3">Uncharacterized protein</fullName>
    </submittedName>
</protein>
<sequence>MFALQHLSDYMDYFDGSPPLALSAVNSHGRECGERHKQGIFGCTVATEDYETRRVIQMGSSDIGRVERAQWWLERQHGYPLRIVIQFKGVESLGDIAGWVDFAHSLSDSEVEHTFGLNVRETESLLPFAGLLRRTVDVSLNDCHLASFQPLDGLEGLKKVEFRHCRGISGIDFLAACPNLTRVTVSFCPGVTSVEALGSLRHLREVSLVDSDITTVDFLKHCSVLESVDVNSCKQLGSLDGISGLRFLKTVDAGGTDIADIRALISCESLETLNVSHCEKLTSLEILAGLESLKTLSAGDTGVADISALRMRGVGVGERPELCKVSFD</sequence>
<evidence type="ECO:0000313" key="4">
    <source>
        <dbReference type="Proteomes" id="UP000515908"/>
    </source>
</evidence>
<keyword evidence="4" id="KW-1185">Reference proteome</keyword>
<dbReference type="PANTHER" id="PTHR46652">
    <property type="entry name" value="LEUCINE-RICH REPEAT AND IQ DOMAIN-CONTAINING PROTEIN 1-RELATED"/>
    <property type="match status" value="1"/>
</dbReference>
<dbReference type="PANTHER" id="PTHR46652:SF3">
    <property type="entry name" value="LEUCINE-RICH REPEAT-CONTAINING PROTEIN 9"/>
    <property type="match status" value="1"/>
</dbReference>
<keyword evidence="2" id="KW-0677">Repeat</keyword>
<dbReference type="VEuPathDB" id="TriTrypDB:ADEAN_000955500"/>
<reference evidence="3 4" key="1">
    <citation type="submission" date="2020-08" db="EMBL/GenBank/DDBJ databases">
        <authorList>
            <person name="Newling K."/>
            <person name="Davey J."/>
            <person name="Forrester S."/>
        </authorList>
    </citation>
    <scope>NUCLEOTIDE SEQUENCE [LARGE SCALE GENOMIC DNA]</scope>
    <source>
        <strain evidence="4">Crithidia deanei Carvalho (ATCC PRA-265)</strain>
    </source>
</reference>
<name>A0A7G2CQ86_9TRYP</name>
<evidence type="ECO:0000313" key="3">
    <source>
        <dbReference type="EMBL" id="CAD2222016.1"/>
    </source>
</evidence>
<keyword evidence="1" id="KW-0433">Leucine-rich repeat</keyword>
<dbReference type="SUPFAM" id="SSF52058">
    <property type="entry name" value="L domain-like"/>
    <property type="match status" value="1"/>
</dbReference>
<dbReference type="SMART" id="SM00367">
    <property type="entry name" value="LRR_CC"/>
    <property type="match status" value="2"/>
</dbReference>
<dbReference type="OrthoDB" id="423607at2759"/>
<dbReference type="InterPro" id="IPR032675">
    <property type="entry name" value="LRR_dom_sf"/>
</dbReference>
<dbReference type="EMBL" id="LR877167">
    <property type="protein sequence ID" value="CAD2222016.1"/>
    <property type="molecule type" value="Genomic_DNA"/>
</dbReference>
<dbReference type="InterPro" id="IPR050836">
    <property type="entry name" value="SDS22/Internalin_LRR"/>
</dbReference>
<evidence type="ECO:0000256" key="2">
    <source>
        <dbReference type="ARBA" id="ARBA00022737"/>
    </source>
</evidence>
<dbReference type="InterPro" id="IPR006553">
    <property type="entry name" value="Leu-rich_rpt_Cys-con_subtyp"/>
</dbReference>
<accession>A0A7G2CQ86</accession>
<organism evidence="3 4">
    <name type="scientific">Angomonas deanei</name>
    <dbReference type="NCBI Taxonomy" id="59799"/>
    <lineage>
        <taxon>Eukaryota</taxon>
        <taxon>Discoba</taxon>
        <taxon>Euglenozoa</taxon>
        <taxon>Kinetoplastea</taxon>
        <taxon>Metakinetoplastina</taxon>
        <taxon>Trypanosomatida</taxon>
        <taxon>Trypanosomatidae</taxon>
        <taxon>Strigomonadinae</taxon>
        <taxon>Angomonas</taxon>
    </lineage>
</organism>
<dbReference type="Gene3D" id="3.80.10.10">
    <property type="entry name" value="Ribonuclease Inhibitor"/>
    <property type="match status" value="1"/>
</dbReference>
<gene>
    <name evidence="3" type="ORF">ADEAN_000955500</name>
</gene>
<proteinExistence type="predicted"/>
<dbReference type="AlphaFoldDB" id="A0A7G2CQ86"/>
<evidence type="ECO:0000256" key="1">
    <source>
        <dbReference type="ARBA" id="ARBA00022614"/>
    </source>
</evidence>